<dbReference type="SUPFAM" id="SSF48452">
    <property type="entry name" value="TPR-like"/>
    <property type="match status" value="1"/>
</dbReference>
<organism evidence="1">
    <name type="scientific">Gaeumannomyces tritici (strain R3-111a-1)</name>
    <name type="common">Wheat and barley take-all root rot fungus</name>
    <name type="synonym">Gaeumannomyces graminis var. tritici</name>
    <dbReference type="NCBI Taxonomy" id="644352"/>
    <lineage>
        <taxon>Eukaryota</taxon>
        <taxon>Fungi</taxon>
        <taxon>Dikarya</taxon>
        <taxon>Ascomycota</taxon>
        <taxon>Pezizomycotina</taxon>
        <taxon>Sordariomycetes</taxon>
        <taxon>Sordariomycetidae</taxon>
        <taxon>Magnaporthales</taxon>
        <taxon>Magnaporthaceae</taxon>
        <taxon>Gaeumannomyces</taxon>
    </lineage>
</organism>
<gene>
    <name evidence="2" type="primary">20343698</name>
    <name evidence="1" type="ORF">GGTG_03240</name>
</gene>
<protein>
    <recommendedName>
        <fullName evidence="4">Kinesin light chain</fullName>
    </recommendedName>
</protein>
<reference evidence="1" key="2">
    <citation type="submission" date="2010-07" db="EMBL/GenBank/DDBJ databases">
        <authorList>
            <consortium name="The Broad Institute Genome Sequencing Platform"/>
            <consortium name="Broad Institute Genome Sequencing Center for Infectious Disease"/>
            <person name="Ma L.-J."/>
            <person name="Dead R."/>
            <person name="Young S."/>
            <person name="Zeng Q."/>
            <person name="Koehrsen M."/>
            <person name="Alvarado L."/>
            <person name="Berlin A."/>
            <person name="Chapman S.B."/>
            <person name="Chen Z."/>
            <person name="Freedman E."/>
            <person name="Gellesch M."/>
            <person name="Goldberg J."/>
            <person name="Griggs A."/>
            <person name="Gujja S."/>
            <person name="Heilman E.R."/>
            <person name="Heiman D."/>
            <person name="Hepburn T."/>
            <person name="Howarth C."/>
            <person name="Jen D."/>
            <person name="Larson L."/>
            <person name="Mehta T."/>
            <person name="Neiman D."/>
            <person name="Pearson M."/>
            <person name="Roberts A."/>
            <person name="Saif S."/>
            <person name="Shea T."/>
            <person name="Shenoy N."/>
            <person name="Sisk P."/>
            <person name="Stolte C."/>
            <person name="Sykes S."/>
            <person name="Walk T."/>
            <person name="White J."/>
            <person name="Yandava C."/>
            <person name="Haas B."/>
            <person name="Nusbaum C."/>
            <person name="Birren B."/>
        </authorList>
    </citation>
    <scope>NUCLEOTIDE SEQUENCE</scope>
    <source>
        <strain evidence="1">R3-111a-1</strain>
    </source>
</reference>
<reference evidence="2" key="4">
    <citation type="journal article" date="2015" name="G3 (Bethesda)">
        <title>Genome sequences of three phytopathogenic species of the Magnaporthaceae family of fungi.</title>
        <authorList>
            <person name="Okagaki L.H."/>
            <person name="Nunes C.C."/>
            <person name="Sailsbery J."/>
            <person name="Clay B."/>
            <person name="Brown D."/>
            <person name="John T."/>
            <person name="Oh Y."/>
            <person name="Young N."/>
            <person name="Fitzgerald M."/>
            <person name="Haas B.J."/>
            <person name="Zeng Q."/>
            <person name="Young S."/>
            <person name="Adiconis X."/>
            <person name="Fan L."/>
            <person name="Levin J.Z."/>
            <person name="Mitchell T.K."/>
            <person name="Okubara P.A."/>
            <person name="Farman M.L."/>
            <person name="Kohn L.M."/>
            <person name="Birren B."/>
            <person name="Ma L.-J."/>
            <person name="Dean R.A."/>
        </authorList>
    </citation>
    <scope>NUCLEOTIDE SEQUENCE</scope>
    <source>
        <strain evidence="2">R3-111a-1</strain>
    </source>
</reference>
<dbReference type="AlphaFoldDB" id="J3NPN3"/>
<dbReference type="GeneID" id="20343698"/>
<dbReference type="Pfam" id="PF13424">
    <property type="entry name" value="TPR_12"/>
    <property type="match status" value="1"/>
</dbReference>
<dbReference type="EMBL" id="GL385396">
    <property type="protein sequence ID" value="EJT78138.1"/>
    <property type="molecule type" value="Genomic_DNA"/>
</dbReference>
<dbReference type="PANTHER" id="PTHR46082:SF11">
    <property type="entry name" value="AAA+ ATPASE DOMAIN-CONTAINING PROTEIN-RELATED"/>
    <property type="match status" value="1"/>
</dbReference>
<dbReference type="EnsemblFungi" id="EJT78138">
    <property type="protein sequence ID" value="EJT78138"/>
    <property type="gene ID" value="GGTG_03240"/>
</dbReference>
<evidence type="ECO:0000313" key="2">
    <source>
        <dbReference type="EnsemblFungi" id="EJT78138"/>
    </source>
</evidence>
<evidence type="ECO:0000313" key="1">
    <source>
        <dbReference type="EMBL" id="EJT78138.1"/>
    </source>
</evidence>
<dbReference type="InterPro" id="IPR011990">
    <property type="entry name" value="TPR-like_helical_dom_sf"/>
</dbReference>
<dbReference type="RefSeq" id="XP_009219283.1">
    <property type="nucleotide sequence ID" value="XM_009221019.1"/>
</dbReference>
<dbReference type="HOGENOM" id="CLU_000288_125_11_1"/>
<reference evidence="3" key="1">
    <citation type="submission" date="2010-07" db="EMBL/GenBank/DDBJ databases">
        <title>The genome sequence of Gaeumannomyces graminis var. tritici strain R3-111a-1.</title>
        <authorList>
            <consortium name="The Broad Institute Genome Sequencing Platform"/>
            <person name="Ma L.-J."/>
            <person name="Dead R."/>
            <person name="Young S."/>
            <person name="Zeng Q."/>
            <person name="Koehrsen M."/>
            <person name="Alvarado L."/>
            <person name="Berlin A."/>
            <person name="Chapman S.B."/>
            <person name="Chen Z."/>
            <person name="Freedman E."/>
            <person name="Gellesch M."/>
            <person name="Goldberg J."/>
            <person name="Griggs A."/>
            <person name="Gujja S."/>
            <person name="Heilman E.R."/>
            <person name="Heiman D."/>
            <person name="Hepburn T."/>
            <person name="Howarth C."/>
            <person name="Jen D."/>
            <person name="Larson L."/>
            <person name="Mehta T."/>
            <person name="Neiman D."/>
            <person name="Pearson M."/>
            <person name="Roberts A."/>
            <person name="Saif S."/>
            <person name="Shea T."/>
            <person name="Shenoy N."/>
            <person name="Sisk P."/>
            <person name="Stolte C."/>
            <person name="Sykes S."/>
            <person name="Walk T."/>
            <person name="White J."/>
            <person name="Yandava C."/>
            <person name="Haas B."/>
            <person name="Nusbaum C."/>
            <person name="Birren B."/>
        </authorList>
    </citation>
    <scope>NUCLEOTIDE SEQUENCE [LARGE SCALE GENOMIC DNA]</scope>
    <source>
        <strain evidence="3">R3-111a-1</strain>
    </source>
</reference>
<sequence length="82" mass="9375">MAELAATYHNQGRYDEAKKMKVEVLALRRDVLGDKHPHTIGSIAELVATYHALGRYDEVEKISVEVLELRRDVLNNKHPHTI</sequence>
<dbReference type="PANTHER" id="PTHR46082">
    <property type="entry name" value="ATP/GTP-BINDING PROTEIN-RELATED"/>
    <property type="match status" value="1"/>
</dbReference>
<dbReference type="VEuPathDB" id="FungiDB:GGTG_03240"/>
<reference evidence="1" key="3">
    <citation type="submission" date="2010-09" db="EMBL/GenBank/DDBJ databases">
        <title>Annotation of Gaeumannomyces graminis var. tritici R3-111a-1.</title>
        <authorList>
            <consortium name="The Broad Institute Genome Sequencing Platform"/>
            <person name="Ma L.-J."/>
            <person name="Dead R."/>
            <person name="Young S.K."/>
            <person name="Zeng Q."/>
            <person name="Gargeya S."/>
            <person name="Fitzgerald M."/>
            <person name="Haas B."/>
            <person name="Abouelleil A."/>
            <person name="Alvarado L."/>
            <person name="Arachchi H.M."/>
            <person name="Berlin A."/>
            <person name="Brown A."/>
            <person name="Chapman S.B."/>
            <person name="Chen Z."/>
            <person name="Dunbar C."/>
            <person name="Freedman E."/>
            <person name="Gearin G."/>
            <person name="Gellesch M."/>
            <person name="Goldberg J."/>
            <person name="Griggs A."/>
            <person name="Gujja S."/>
            <person name="Heiman D."/>
            <person name="Howarth C."/>
            <person name="Larson L."/>
            <person name="Lui A."/>
            <person name="MacDonald P.J.P."/>
            <person name="Mehta T."/>
            <person name="Montmayeur A."/>
            <person name="Murphy C."/>
            <person name="Neiman D."/>
            <person name="Pearson M."/>
            <person name="Priest M."/>
            <person name="Roberts A."/>
            <person name="Saif S."/>
            <person name="Shea T."/>
            <person name="Shenoy N."/>
            <person name="Sisk P."/>
            <person name="Stolte C."/>
            <person name="Sykes S."/>
            <person name="Yandava C."/>
            <person name="Wortman J."/>
            <person name="Nusbaum C."/>
            <person name="Birren B."/>
        </authorList>
    </citation>
    <scope>NUCLEOTIDE SEQUENCE</scope>
    <source>
        <strain evidence="1">R3-111a-1</strain>
    </source>
</reference>
<keyword evidence="3" id="KW-1185">Reference proteome</keyword>
<dbReference type="Gene3D" id="1.25.40.10">
    <property type="entry name" value="Tetratricopeptide repeat domain"/>
    <property type="match status" value="1"/>
</dbReference>
<dbReference type="Proteomes" id="UP000006039">
    <property type="component" value="Unassembled WGS sequence"/>
</dbReference>
<accession>J3NPN3</accession>
<dbReference type="STRING" id="644352.J3NPN3"/>
<evidence type="ECO:0000313" key="3">
    <source>
        <dbReference type="Proteomes" id="UP000006039"/>
    </source>
</evidence>
<dbReference type="OrthoDB" id="5390606at2759"/>
<evidence type="ECO:0008006" key="4">
    <source>
        <dbReference type="Google" id="ProtNLM"/>
    </source>
</evidence>
<name>J3NPN3_GAET3</name>
<proteinExistence type="predicted"/>
<reference evidence="2" key="5">
    <citation type="submission" date="2018-04" db="UniProtKB">
        <authorList>
            <consortium name="EnsemblFungi"/>
        </authorList>
    </citation>
    <scope>IDENTIFICATION</scope>
    <source>
        <strain evidence="2">R3-111a-1</strain>
    </source>
</reference>
<dbReference type="InterPro" id="IPR053137">
    <property type="entry name" value="NLR-like"/>
</dbReference>
<dbReference type="eggNOG" id="ENOG502SWSX">
    <property type="taxonomic scope" value="Eukaryota"/>
</dbReference>